<comment type="caution">
    <text evidence="1">The sequence shown here is derived from an EMBL/GenBank/DDBJ whole genome shotgun (WGS) entry which is preliminary data.</text>
</comment>
<protein>
    <submittedName>
        <fullName evidence="1">Uncharacterized protein</fullName>
    </submittedName>
</protein>
<dbReference type="AlphaFoldDB" id="A0A8J7UHQ9"/>
<gene>
    <name evidence="1" type="ORF">J5Y06_12430</name>
</gene>
<reference evidence="1" key="1">
    <citation type="submission" date="2021-03" db="EMBL/GenBank/DDBJ databases">
        <title>Genome sequencing and assembly of Tianweitania sediminis.</title>
        <authorList>
            <person name="Chhetri G."/>
        </authorList>
    </citation>
    <scope>NUCLEOTIDE SEQUENCE</scope>
    <source>
        <strain evidence="1">Z8</strain>
    </source>
</reference>
<evidence type="ECO:0000313" key="1">
    <source>
        <dbReference type="EMBL" id="MBP0439459.1"/>
    </source>
</evidence>
<sequence length="84" mass="9558">MEALLMTRRKVGRVKIAFEKLEQIAADRIEQHPLFRMSDGWTLSRKSSVTRCKDGSLTLSLIWKANGGKSQLMETIRGIRPGEQ</sequence>
<keyword evidence="2" id="KW-1185">Reference proteome</keyword>
<dbReference type="Proteomes" id="UP000666240">
    <property type="component" value="Unassembled WGS sequence"/>
</dbReference>
<organism evidence="1 2">
    <name type="scientific">Tianweitania sediminis</name>
    <dbReference type="NCBI Taxonomy" id="1502156"/>
    <lineage>
        <taxon>Bacteria</taxon>
        <taxon>Pseudomonadati</taxon>
        <taxon>Pseudomonadota</taxon>
        <taxon>Alphaproteobacteria</taxon>
        <taxon>Hyphomicrobiales</taxon>
        <taxon>Phyllobacteriaceae</taxon>
        <taxon>Tianweitania</taxon>
    </lineage>
</organism>
<evidence type="ECO:0000313" key="2">
    <source>
        <dbReference type="Proteomes" id="UP000666240"/>
    </source>
</evidence>
<dbReference type="EMBL" id="JAGIYY010000003">
    <property type="protein sequence ID" value="MBP0439459.1"/>
    <property type="molecule type" value="Genomic_DNA"/>
</dbReference>
<accession>A0A8J7UHQ9</accession>
<name>A0A8J7UHQ9_9HYPH</name>
<proteinExistence type="predicted"/>